<evidence type="ECO:0000313" key="3">
    <source>
        <dbReference type="EMBL" id="CAF4451732.1"/>
    </source>
</evidence>
<feature type="region of interest" description="Disordered" evidence="1">
    <location>
        <begin position="65"/>
        <end position="96"/>
    </location>
</feature>
<evidence type="ECO:0000256" key="1">
    <source>
        <dbReference type="SAM" id="MobiDB-lite"/>
    </source>
</evidence>
<protein>
    <submittedName>
        <fullName evidence="2">Uncharacterized protein</fullName>
    </submittedName>
</protein>
<dbReference type="EMBL" id="CAJNOQ010032062">
    <property type="protein sequence ID" value="CAF1583383.1"/>
    <property type="molecule type" value="Genomic_DNA"/>
</dbReference>
<evidence type="ECO:0000313" key="4">
    <source>
        <dbReference type="Proteomes" id="UP000663829"/>
    </source>
</evidence>
<dbReference type="EMBL" id="CAJOBC010098068">
    <property type="protein sequence ID" value="CAF4451732.1"/>
    <property type="molecule type" value="Genomic_DNA"/>
</dbReference>
<sequence>GSVFARNTPSNKSNSKPTKSNDKQSWTPKIKAKSKKIRNLWETDIEYDNKMDKSKKETVNYGGLWVDHHDESEPDRSRITSSHKPGKERAFPPDTMTLDRVDGILPSPTSQAIAHIITTDKRIAQPQQGSAIDLTLE</sequence>
<proteinExistence type="predicted"/>
<name>A0A815ZJV3_9BILA</name>
<feature type="compositionally biased region" description="Basic and acidic residues" evidence="1">
    <location>
        <begin position="66"/>
        <end position="78"/>
    </location>
</feature>
<keyword evidence="4" id="KW-1185">Reference proteome</keyword>
<comment type="caution">
    <text evidence="2">The sequence shown here is derived from an EMBL/GenBank/DDBJ whole genome shotgun (WGS) entry which is preliminary data.</text>
</comment>
<feature type="region of interest" description="Disordered" evidence="1">
    <location>
        <begin position="1"/>
        <end position="33"/>
    </location>
</feature>
<feature type="non-terminal residue" evidence="2">
    <location>
        <position position="137"/>
    </location>
</feature>
<dbReference type="Proteomes" id="UP000663829">
    <property type="component" value="Unassembled WGS sequence"/>
</dbReference>
<reference evidence="2" key="1">
    <citation type="submission" date="2021-02" db="EMBL/GenBank/DDBJ databases">
        <authorList>
            <person name="Nowell W R."/>
        </authorList>
    </citation>
    <scope>NUCLEOTIDE SEQUENCE</scope>
</reference>
<feature type="non-terminal residue" evidence="2">
    <location>
        <position position="1"/>
    </location>
</feature>
<gene>
    <name evidence="2" type="ORF">GPM918_LOCUS41246</name>
    <name evidence="3" type="ORF">SRO942_LOCUS42276</name>
</gene>
<organism evidence="2 4">
    <name type="scientific">Didymodactylos carnosus</name>
    <dbReference type="NCBI Taxonomy" id="1234261"/>
    <lineage>
        <taxon>Eukaryota</taxon>
        <taxon>Metazoa</taxon>
        <taxon>Spiralia</taxon>
        <taxon>Gnathifera</taxon>
        <taxon>Rotifera</taxon>
        <taxon>Eurotatoria</taxon>
        <taxon>Bdelloidea</taxon>
        <taxon>Philodinida</taxon>
        <taxon>Philodinidae</taxon>
        <taxon>Didymodactylos</taxon>
    </lineage>
</organism>
<evidence type="ECO:0000313" key="2">
    <source>
        <dbReference type="EMBL" id="CAF1583383.1"/>
    </source>
</evidence>
<dbReference type="Proteomes" id="UP000681722">
    <property type="component" value="Unassembled WGS sequence"/>
</dbReference>
<dbReference type="AlphaFoldDB" id="A0A815ZJV3"/>
<feature type="compositionally biased region" description="Low complexity" evidence="1">
    <location>
        <begin position="7"/>
        <end position="18"/>
    </location>
</feature>
<accession>A0A815ZJV3</accession>
<feature type="compositionally biased region" description="Basic and acidic residues" evidence="1">
    <location>
        <begin position="85"/>
        <end position="96"/>
    </location>
</feature>